<evidence type="ECO:0000256" key="3">
    <source>
        <dbReference type="ARBA" id="ARBA00005201"/>
    </source>
</evidence>
<evidence type="ECO:0000259" key="16">
    <source>
        <dbReference type="SMART" id="SM00904"/>
    </source>
</evidence>
<comment type="caution">
    <text evidence="17">The sequence shown here is derived from an EMBL/GenBank/DDBJ whole genome shotgun (WGS) entry which is preliminary data.</text>
</comment>
<keyword evidence="9 15" id="KW-0418">Kinase</keyword>
<dbReference type="InterPro" id="IPR023465">
    <property type="entry name" value="Riboflavin_kinase_dom_sf"/>
</dbReference>
<dbReference type="EMBL" id="SMAO01000002">
    <property type="protein sequence ID" value="TCT23129.1"/>
    <property type="molecule type" value="Genomic_DNA"/>
</dbReference>
<reference evidence="17 18" key="1">
    <citation type="submission" date="2019-03" db="EMBL/GenBank/DDBJ databases">
        <title>Genomic Encyclopedia of Type Strains, Phase IV (KMG-IV): sequencing the most valuable type-strain genomes for metagenomic binning, comparative biology and taxonomic classification.</title>
        <authorList>
            <person name="Goeker M."/>
        </authorList>
    </citation>
    <scope>NUCLEOTIDE SEQUENCE [LARGE SCALE GENOMIC DNA]</scope>
    <source>
        <strain evidence="17 18">DSM 13587</strain>
    </source>
</reference>
<comment type="catalytic activity">
    <reaction evidence="13 15">
        <text>riboflavin + ATP = FMN + ADP + H(+)</text>
        <dbReference type="Rhea" id="RHEA:14357"/>
        <dbReference type="ChEBI" id="CHEBI:15378"/>
        <dbReference type="ChEBI" id="CHEBI:30616"/>
        <dbReference type="ChEBI" id="CHEBI:57986"/>
        <dbReference type="ChEBI" id="CHEBI:58210"/>
        <dbReference type="ChEBI" id="CHEBI:456216"/>
        <dbReference type="EC" id="2.7.1.26"/>
    </reaction>
</comment>
<dbReference type="SUPFAM" id="SSF82114">
    <property type="entry name" value="Riboflavin kinase-like"/>
    <property type="match status" value="1"/>
</dbReference>
<evidence type="ECO:0000256" key="2">
    <source>
        <dbReference type="ARBA" id="ARBA00004726"/>
    </source>
</evidence>
<dbReference type="InterPro" id="IPR015864">
    <property type="entry name" value="FAD_synthase"/>
</dbReference>
<dbReference type="Pfam" id="PF06574">
    <property type="entry name" value="FAD_syn"/>
    <property type="match status" value="1"/>
</dbReference>
<dbReference type="GO" id="GO:0005524">
    <property type="term" value="F:ATP binding"/>
    <property type="evidence" value="ECO:0007669"/>
    <property type="project" value="UniProtKB-UniRule"/>
</dbReference>
<keyword evidence="6 15" id="KW-0808">Transferase</keyword>
<evidence type="ECO:0000256" key="8">
    <source>
        <dbReference type="ARBA" id="ARBA00022741"/>
    </source>
</evidence>
<comment type="catalytic activity">
    <reaction evidence="14 15">
        <text>FMN + ATP + H(+) = FAD + diphosphate</text>
        <dbReference type="Rhea" id="RHEA:17237"/>
        <dbReference type="ChEBI" id="CHEBI:15378"/>
        <dbReference type="ChEBI" id="CHEBI:30616"/>
        <dbReference type="ChEBI" id="CHEBI:33019"/>
        <dbReference type="ChEBI" id="CHEBI:57692"/>
        <dbReference type="ChEBI" id="CHEBI:58210"/>
        <dbReference type="EC" id="2.7.7.2"/>
    </reaction>
</comment>
<comment type="function">
    <text evidence="1">Catalyzes the phosphorylation of riboflavin to FMN followed by the adenylation of FMN to FAD.</text>
</comment>
<keyword evidence="8 15" id="KW-0547">Nucleotide-binding</keyword>
<evidence type="ECO:0000256" key="11">
    <source>
        <dbReference type="ARBA" id="ARBA00022840"/>
    </source>
</evidence>
<name>A0A4R3N894_9GAMM</name>
<dbReference type="GO" id="GO:0003919">
    <property type="term" value="F:FMN adenylyltransferase activity"/>
    <property type="evidence" value="ECO:0007669"/>
    <property type="project" value="UniProtKB-UniRule"/>
</dbReference>
<keyword evidence="5 15" id="KW-0288">FMN</keyword>
<evidence type="ECO:0000256" key="10">
    <source>
        <dbReference type="ARBA" id="ARBA00022827"/>
    </source>
</evidence>
<comment type="pathway">
    <text evidence="3 15">Cofactor biosynthesis; FMN biosynthesis; FMN from riboflavin (ATP route): step 1/1.</text>
</comment>
<evidence type="ECO:0000256" key="1">
    <source>
        <dbReference type="ARBA" id="ARBA00002121"/>
    </source>
</evidence>
<dbReference type="PANTHER" id="PTHR22749:SF6">
    <property type="entry name" value="RIBOFLAVIN KINASE"/>
    <property type="match status" value="1"/>
</dbReference>
<keyword evidence="10 15" id="KW-0274">FAD</keyword>
<dbReference type="InterPro" id="IPR015865">
    <property type="entry name" value="Riboflavin_kinase_bac/euk"/>
</dbReference>
<keyword evidence="12" id="KW-0511">Multifunctional enzyme</keyword>
<feature type="domain" description="Riboflavin kinase" evidence="16">
    <location>
        <begin position="188"/>
        <end position="312"/>
    </location>
</feature>
<evidence type="ECO:0000313" key="18">
    <source>
        <dbReference type="Proteomes" id="UP000295717"/>
    </source>
</evidence>
<dbReference type="FunFam" id="3.40.50.620:FF:000021">
    <property type="entry name" value="Riboflavin biosynthesis protein"/>
    <property type="match status" value="1"/>
</dbReference>
<dbReference type="CDD" id="cd02064">
    <property type="entry name" value="FAD_synthetase_N"/>
    <property type="match status" value="1"/>
</dbReference>
<dbReference type="InterPro" id="IPR002606">
    <property type="entry name" value="Riboflavin_kinase_bac"/>
</dbReference>
<dbReference type="Proteomes" id="UP000295717">
    <property type="component" value="Unassembled WGS sequence"/>
</dbReference>
<dbReference type="Gene3D" id="3.40.50.620">
    <property type="entry name" value="HUPs"/>
    <property type="match status" value="1"/>
</dbReference>
<keyword evidence="7 15" id="KW-0548">Nucleotidyltransferase</keyword>
<dbReference type="PANTHER" id="PTHR22749">
    <property type="entry name" value="RIBOFLAVIN KINASE/FMN ADENYLYLTRANSFERASE"/>
    <property type="match status" value="1"/>
</dbReference>
<dbReference type="EC" id="2.7.7.2" evidence="15"/>
<evidence type="ECO:0000256" key="14">
    <source>
        <dbReference type="ARBA" id="ARBA00049494"/>
    </source>
</evidence>
<keyword evidence="18" id="KW-1185">Reference proteome</keyword>
<dbReference type="UniPathway" id="UPA00277">
    <property type="reaction ID" value="UER00407"/>
</dbReference>
<dbReference type="RefSeq" id="WP_132976235.1">
    <property type="nucleotide sequence ID" value="NZ_SMAO01000002.1"/>
</dbReference>
<dbReference type="GO" id="GO:0009231">
    <property type="term" value="P:riboflavin biosynthetic process"/>
    <property type="evidence" value="ECO:0007669"/>
    <property type="project" value="InterPro"/>
</dbReference>
<dbReference type="InterPro" id="IPR023468">
    <property type="entry name" value="Riboflavin_kinase"/>
</dbReference>
<dbReference type="SMART" id="SM00904">
    <property type="entry name" value="Flavokinase"/>
    <property type="match status" value="1"/>
</dbReference>
<sequence>MRLIRGLHNLRPADRGCVATIGNFDGVHLGHRSVFQRLLAHGRALGLPATVITFEPQPMEFFAPDAAPARLTRLREKLRAIRDDGIEQVMLLEFSPRLAAMDARGFVQRLLLDGLGVRFLLVGDDFRFGRGRAGDYALLRSMGEAAAQTGAGFAVENLHTITHDEARVSSTRVREALACGDFEQAQSLLGRPYRMEGRVAHGDRRGRAIGFPTANIDLHRRVSPLLGVYAVMVNGLGAEPRPGVANIGARPTVDGQGCRLEVHLFDFDQQIYGRHLEVEFRLKLRDEQRFESLDALKRQIQLDAATARDYLSGMSERAVSATLSAF</sequence>
<dbReference type="NCBIfam" id="TIGR00083">
    <property type="entry name" value="ribF"/>
    <property type="match status" value="1"/>
</dbReference>
<dbReference type="NCBIfam" id="NF004160">
    <property type="entry name" value="PRK05627.1-3"/>
    <property type="match status" value="1"/>
</dbReference>
<evidence type="ECO:0000256" key="9">
    <source>
        <dbReference type="ARBA" id="ARBA00022777"/>
    </source>
</evidence>
<gene>
    <name evidence="17" type="ORF">EDC35_102466</name>
</gene>
<evidence type="ECO:0000256" key="12">
    <source>
        <dbReference type="ARBA" id="ARBA00023268"/>
    </source>
</evidence>
<evidence type="ECO:0000313" key="17">
    <source>
        <dbReference type="EMBL" id="TCT23129.1"/>
    </source>
</evidence>
<comment type="pathway">
    <text evidence="2 15">Cofactor biosynthesis; FAD biosynthesis; FAD from FMN: step 1/1.</text>
</comment>
<dbReference type="GO" id="GO:0008531">
    <property type="term" value="F:riboflavin kinase activity"/>
    <property type="evidence" value="ECO:0007669"/>
    <property type="project" value="UniProtKB-UniRule"/>
</dbReference>
<evidence type="ECO:0000256" key="7">
    <source>
        <dbReference type="ARBA" id="ARBA00022695"/>
    </source>
</evidence>
<protein>
    <recommendedName>
        <fullName evidence="15">Riboflavin biosynthesis protein</fullName>
    </recommendedName>
    <domain>
        <recommendedName>
            <fullName evidence="15">Riboflavin kinase</fullName>
            <ecNumber evidence="15">2.7.1.26</ecNumber>
        </recommendedName>
        <alternativeName>
            <fullName evidence="15">Flavokinase</fullName>
        </alternativeName>
    </domain>
    <domain>
        <recommendedName>
            <fullName evidence="15">FMN adenylyltransferase</fullName>
            <ecNumber evidence="15">2.7.7.2</ecNumber>
        </recommendedName>
        <alternativeName>
            <fullName evidence="15">FAD pyrophosphorylase</fullName>
        </alternativeName>
        <alternativeName>
            <fullName evidence="15">FAD synthase</fullName>
        </alternativeName>
    </domain>
</protein>
<dbReference type="Pfam" id="PF01687">
    <property type="entry name" value="Flavokinase"/>
    <property type="match status" value="1"/>
</dbReference>
<proteinExistence type="inferred from homology"/>
<dbReference type="NCBIfam" id="NF004163">
    <property type="entry name" value="PRK05627.1-6"/>
    <property type="match status" value="1"/>
</dbReference>
<dbReference type="GO" id="GO:0009398">
    <property type="term" value="P:FMN biosynthetic process"/>
    <property type="evidence" value="ECO:0007669"/>
    <property type="project" value="UniProtKB-UniRule"/>
</dbReference>
<dbReference type="PIRSF" id="PIRSF004491">
    <property type="entry name" value="FAD_Synth"/>
    <property type="match status" value="1"/>
</dbReference>
<keyword evidence="11 15" id="KW-0067">ATP-binding</keyword>
<evidence type="ECO:0000256" key="13">
    <source>
        <dbReference type="ARBA" id="ARBA00047880"/>
    </source>
</evidence>
<dbReference type="NCBIfam" id="NF004159">
    <property type="entry name" value="PRK05627.1-2"/>
    <property type="match status" value="1"/>
</dbReference>
<organism evidence="17 18">
    <name type="scientific">Thiobaca trueperi</name>
    <dbReference type="NCBI Taxonomy" id="127458"/>
    <lineage>
        <taxon>Bacteria</taxon>
        <taxon>Pseudomonadati</taxon>
        <taxon>Pseudomonadota</taxon>
        <taxon>Gammaproteobacteria</taxon>
        <taxon>Chromatiales</taxon>
        <taxon>Chromatiaceae</taxon>
        <taxon>Thiobaca</taxon>
    </lineage>
</organism>
<dbReference type="OrthoDB" id="9803667at2"/>
<dbReference type="InterPro" id="IPR014729">
    <property type="entry name" value="Rossmann-like_a/b/a_fold"/>
</dbReference>
<dbReference type="EC" id="2.7.1.26" evidence="15"/>
<keyword evidence="4 15" id="KW-0285">Flavoprotein</keyword>
<dbReference type="AlphaFoldDB" id="A0A4R3N894"/>
<evidence type="ECO:0000256" key="6">
    <source>
        <dbReference type="ARBA" id="ARBA00022679"/>
    </source>
</evidence>
<evidence type="ECO:0000256" key="4">
    <source>
        <dbReference type="ARBA" id="ARBA00022630"/>
    </source>
</evidence>
<dbReference type="UniPathway" id="UPA00276">
    <property type="reaction ID" value="UER00406"/>
</dbReference>
<accession>A0A4R3N894</accession>
<evidence type="ECO:0000256" key="5">
    <source>
        <dbReference type="ARBA" id="ARBA00022643"/>
    </source>
</evidence>
<evidence type="ECO:0000256" key="15">
    <source>
        <dbReference type="PIRNR" id="PIRNR004491"/>
    </source>
</evidence>
<dbReference type="Gene3D" id="2.40.30.30">
    <property type="entry name" value="Riboflavin kinase-like"/>
    <property type="match status" value="1"/>
</dbReference>
<dbReference type="GO" id="GO:0006747">
    <property type="term" value="P:FAD biosynthetic process"/>
    <property type="evidence" value="ECO:0007669"/>
    <property type="project" value="UniProtKB-UniRule"/>
</dbReference>
<dbReference type="SUPFAM" id="SSF52374">
    <property type="entry name" value="Nucleotidylyl transferase"/>
    <property type="match status" value="1"/>
</dbReference>
<comment type="similarity">
    <text evidence="15">Belongs to the ribF family.</text>
</comment>